<evidence type="ECO:0000313" key="5">
    <source>
        <dbReference type="Proteomes" id="UP000294498"/>
    </source>
</evidence>
<dbReference type="InterPro" id="IPR029442">
    <property type="entry name" value="GyrI-like"/>
</dbReference>
<dbReference type="Pfam" id="PF12833">
    <property type="entry name" value="HTH_18"/>
    <property type="match status" value="1"/>
</dbReference>
<dbReference type="InterPro" id="IPR018060">
    <property type="entry name" value="HTH_AraC"/>
</dbReference>
<dbReference type="InterPro" id="IPR050908">
    <property type="entry name" value="SmbC-like"/>
</dbReference>
<dbReference type="SUPFAM" id="SSF46689">
    <property type="entry name" value="Homeodomain-like"/>
    <property type="match status" value="2"/>
</dbReference>
<reference evidence="4 5" key="1">
    <citation type="submission" date="2019-03" db="EMBL/GenBank/DDBJ databases">
        <title>Genomic Encyclopedia of Type Strains, Phase IV (KMG-IV): sequencing the most valuable type-strain genomes for metagenomic binning, comparative biology and taxonomic classification.</title>
        <authorList>
            <person name="Goeker M."/>
        </authorList>
    </citation>
    <scope>NUCLEOTIDE SEQUENCE [LARGE SCALE GENOMIC DNA]</scope>
    <source>
        <strain evidence="4 5">DSM 100059</strain>
    </source>
</reference>
<dbReference type="SUPFAM" id="SSF55136">
    <property type="entry name" value="Probable bacterial effector-binding domain"/>
    <property type="match status" value="1"/>
</dbReference>
<dbReference type="Gene3D" id="3.20.80.10">
    <property type="entry name" value="Regulatory factor, effector binding domain"/>
    <property type="match status" value="1"/>
</dbReference>
<dbReference type="AlphaFoldDB" id="A0A4R8DN37"/>
<dbReference type="PANTHER" id="PTHR40055">
    <property type="entry name" value="TRANSCRIPTIONAL REGULATOR YGIV-RELATED"/>
    <property type="match status" value="1"/>
</dbReference>
<dbReference type="Pfam" id="PF06445">
    <property type="entry name" value="GyrI-like"/>
    <property type="match status" value="1"/>
</dbReference>
<feature type="domain" description="HTH araC/xylS-type" evidence="3">
    <location>
        <begin position="9"/>
        <end position="108"/>
    </location>
</feature>
<dbReference type="PANTHER" id="PTHR40055:SF1">
    <property type="entry name" value="TRANSCRIPTIONAL REGULATOR YGIV-RELATED"/>
    <property type="match status" value="1"/>
</dbReference>
<comment type="caution">
    <text evidence="4">The sequence shown here is derived from an EMBL/GenBank/DDBJ whole genome shotgun (WGS) entry which is preliminary data.</text>
</comment>
<dbReference type="SMART" id="SM00342">
    <property type="entry name" value="HTH_ARAC"/>
    <property type="match status" value="1"/>
</dbReference>
<dbReference type="GO" id="GO:0003700">
    <property type="term" value="F:DNA-binding transcription factor activity"/>
    <property type="evidence" value="ECO:0007669"/>
    <property type="project" value="InterPro"/>
</dbReference>
<gene>
    <name evidence="4" type="ORF">EDB95_0115</name>
</gene>
<dbReference type="PROSITE" id="PS01124">
    <property type="entry name" value="HTH_ARAC_FAMILY_2"/>
    <property type="match status" value="1"/>
</dbReference>
<dbReference type="EMBL" id="SODV01000001">
    <property type="protein sequence ID" value="TDW99107.1"/>
    <property type="molecule type" value="Genomic_DNA"/>
</dbReference>
<dbReference type="Proteomes" id="UP000294498">
    <property type="component" value="Unassembled WGS sequence"/>
</dbReference>
<dbReference type="InterPro" id="IPR011256">
    <property type="entry name" value="Reg_factor_effector_dom_sf"/>
</dbReference>
<name>A0A4R8DN37_9BACT</name>
<dbReference type="InterPro" id="IPR009057">
    <property type="entry name" value="Homeodomain-like_sf"/>
</dbReference>
<evidence type="ECO:0000256" key="1">
    <source>
        <dbReference type="ARBA" id="ARBA00023015"/>
    </source>
</evidence>
<protein>
    <submittedName>
        <fullName evidence="4">AraC family transcriptional regulator</fullName>
    </submittedName>
</protein>
<keyword evidence="5" id="KW-1185">Reference proteome</keyword>
<organism evidence="4 5">
    <name type="scientific">Dinghuibacter silviterrae</name>
    <dbReference type="NCBI Taxonomy" id="1539049"/>
    <lineage>
        <taxon>Bacteria</taxon>
        <taxon>Pseudomonadati</taxon>
        <taxon>Bacteroidota</taxon>
        <taxon>Chitinophagia</taxon>
        <taxon>Chitinophagales</taxon>
        <taxon>Chitinophagaceae</taxon>
        <taxon>Dinghuibacter</taxon>
    </lineage>
</organism>
<dbReference type="GO" id="GO:0043565">
    <property type="term" value="F:sequence-specific DNA binding"/>
    <property type="evidence" value="ECO:0007669"/>
    <property type="project" value="InterPro"/>
</dbReference>
<accession>A0A4R8DN37</accession>
<dbReference type="OrthoDB" id="9816011at2"/>
<evidence type="ECO:0000259" key="3">
    <source>
        <dbReference type="PROSITE" id="PS01124"/>
    </source>
</evidence>
<evidence type="ECO:0000256" key="2">
    <source>
        <dbReference type="ARBA" id="ARBA00023163"/>
    </source>
</evidence>
<dbReference type="RefSeq" id="WP_133989546.1">
    <property type="nucleotide sequence ID" value="NZ_SODV01000001.1"/>
</dbReference>
<sequence>MSDRDERIARVIDYILAHPDQDLSRQTLAGLACYSPEHLPKLFKQMTGETPKQYSLQLRLETAFHNLVIHPHKSVEDIGLDSGFTSLSTFSRAVKTYFGHSPEQIRCLSHARQMQLLHKGTPSEWNSPAVPASPPEIDVIRHQSVSGVFVLAPFNDPQKITEAFQALPQGEAPFYGILTPHLRNTYRAFLPTGQTPTYRIPAGTYARFTVSGGLRTTNKAAHYFYRRWLPDSGFKIAGIAGFETFDRHPAKNPYDQLQRHIHIPIEHIR</sequence>
<keyword evidence="2" id="KW-0804">Transcription</keyword>
<evidence type="ECO:0000313" key="4">
    <source>
        <dbReference type="EMBL" id="TDW99107.1"/>
    </source>
</evidence>
<proteinExistence type="predicted"/>
<dbReference type="Gene3D" id="1.10.10.60">
    <property type="entry name" value="Homeodomain-like"/>
    <property type="match status" value="2"/>
</dbReference>
<keyword evidence="1" id="KW-0805">Transcription regulation</keyword>